<dbReference type="AlphaFoldDB" id="A0A391P2Q1"/>
<gene>
    <name evidence="1" type="ORF">KIPB_014613</name>
</gene>
<name>A0A391P2Q1_9EUKA</name>
<accession>A0A391P2Q1</accession>
<dbReference type="EMBL" id="BDIP01007618">
    <property type="protein sequence ID" value="GCA64549.1"/>
    <property type="molecule type" value="Genomic_DNA"/>
</dbReference>
<feature type="non-terminal residue" evidence="1">
    <location>
        <position position="19"/>
    </location>
</feature>
<sequence>MSTPIQILRRRAVSSVGRA</sequence>
<proteinExistence type="predicted"/>
<dbReference type="Proteomes" id="UP000265618">
    <property type="component" value="Unassembled WGS sequence"/>
</dbReference>
<keyword evidence="2" id="KW-1185">Reference proteome</keyword>
<organism evidence="1 2">
    <name type="scientific">Kipferlia bialata</name>
    <dbReference type="NCBI Taxonomy" id="797122"/>
    <lineage>
        <taxon>Eukaryota</taxon>
        <taxon>Metamonada</taxon>
        <taxon>Carpediemonas-like organisms</taxon>
        <taxon>Kipferlia</taxon>
    </lineage>
</organism>
<evidence type="ECO:0000313" key="1">
    <source>
        <dbReference type="EMBL" id="GCA64549.1"/>
    </source>
</evidence>
<evidence type="ECO:0000313" key="2">
    <source>
        <dbReference type="Proteomes" id="UP000265618"/>
    </source>
</evidence>
<protein>
    <submittedName>
        <fullName evidence="1">Uncharacterized protein</fullName>
    </submittedName>
</protein>
<comment type="caution">
    <text evidence="1">The sequence shown here is derived from an EMBL/GenBank/DDBJ whole genome shotgun (WGS) entry which is preliminary data.</text>
</comment>
<reference evidence="1 2" key="1">
    <citation type="journal article" date="2018" name="PLoS ONE">
        <title>The draft genome of Kipferlia bialata reveals reductive genome evolution in fornicate parasites.</title>
        <authorList>
            <person name="Tanifuji G."/>
            <person name="Takabayashi S."/>
            <person name="Kume K."/>
            <person name="Takagi M."/>
            <person name="Nakayama T."/>
            <person name="Kamikawa R."/>
            <person name="Inagaki Y."/>
            <person name="Hashimoto T."/>
        </authorList>
    </citation>
    <scope>NUCLEOTIDE SEQUENCE [LARGE SCALE GENOMIC DNA]</scope>
    <source>
        <strain evidence="1">NY0173</strain>
    </source>
</reference>